<keyword evidence="3" id="KW-1185">Reference proteome</keyword>
<reference evidence="2 3" key="1">
    <citation type="journal article" date="2023" name="Plants (Basel)">
        <title>Bridging the Gap: Combining Genomics and Transcriptomics Approaches to Understand Stylosanthes scabra, an Orphan Legume from the Brazilian Caatinga.</title>
        <authorList>
            <person name="Ferreira-Neto J.R.C."/>
            <person name="da Silva M.D."/>
            <person name="Binneck E."/>
            <person name="de Melo N.F."/>
            <person name="da Silva R.H."/>
            <person name="de Melo A.L.T.M."/>
            <person name="Pandolfi V."/>
            <person name="Bustamante F.O."/>
            <person name="Brasileiro-Vidal A.C."/>
            <person name="Benko-Iseppon A.M."/>
        </authorList>
    </citation>
    <scope>NUCLEOTIDE SEQUENCE [LARGE SCALE GENOMIC DNA]</scope>
    <source>
        <tissue evidence="2">Leaves</tissue>
    </source>
</reference>
<sequence>MHPAATFRRCPEKHVAAPQAHNVQSSFTAPTNPSSCVQSLAVAFHGCNSSRAAIEEKKFPPDATVTPLRKSSIDFSTLDEKLGECVAEGILMMICDAVAQEMHGVTTILSEILNVVSPSSKSESRDSKLSNTAPPADLSDVPMVNKRSSGCKGTKRGRTSQVKRELNYEEKLPPGRPWLYYSAYDPNMDGEDMPHCLDLAFPPTKGMKFFGFDLAFAAYIFGNTLKLEEELVTNAHCDGTRKTLRTIMPGKPISGDSLS</sequence>
<dbReference type="Proteomes" id="UP001341840">
    <property type="component" value="Unassembled WGS sequence"/>
</dbReference>
<evidence type="ECO:0000256" key="1">
    <source>
        <dbReference type="SAM" id="MobiDB-lite"/>
    </source>
</evidence>
<organism evidence="2 3">
    <name type="scientific">Stylosanthes scabra</name>
    <dbReference type="NCBI Taxonomy" id="79078"/>
    <lineage>
        <taxon>Eukaryota</taxon>
        <taxon>Viridiplantae</taxon>
        <taxon>Streptophyta</taxon>
        <taxon>Embryophyta</taxon>
        <taxon>Tracheophyta</taxon>
        <taxon>Spermatophyta</taxon>
        <taxon>Magnoliopsida</taxon>
        <taxon>eudicotyledons</taxon>
        <taxon>Gunneridae</taxon>
        <taxon>Pentapetalae</taxon>
        <taxon>rosids</taxon>
        <taxon>fabids</taxon>
        <taxon>Fabales</taxon>
        <taxon>Fabaceae</taxon>
        <taxon>Papilionoideae</taxon>
        <taxon>50 kb inversion clade</taxon>
        <taxon>dalbergioids sensu lato</taxon>
        <taxon>Dalbergieae</taxon>
        <taxon>Pterocarpus clade</taxon>
        <taxon>Stylosanthes</taxon>
    </lineage>
</organism>
<comment type="caution">
    <text evidence="2">The sequence shown here is derived from an EMBL/GenBank/DDBJ whole genome shotgun (WGS) entry which is preliminary data.</text>
</comment>
<dbReference type="EMBL" id="JASCZI010181480">
    <property type="protein sequence ID" value="MED6183895.1"/>
    <property type="molecule type" value="Genomic_DNA"/>
</dbReference>
<gene>
    <name evidence="2" type="ORF">PIB30_042126</name>
</gene>
<evidence type="ECO:0000313" key="3">
    <source>
        <dbReference type="Proteomes" id="UP001341840"/>
    </source>
</evidence>
<evidence type="ECO:0000313" key="2">
    <source>
        <dbReference type="EMBL" id="MED6183895.1"/>
    </source>
</evidence>
<proteinExistence type="predicted"/>
<protein>
    <submittedName>
        <fullName evidence="2">Uncharacterized protein</fullName>
    </submittedName>
</protein>
<accession>A0ABU6WFG3</accession>
<feature type="region of interest" description="Disordered" evidence="1">
    <location>
        <begin position="120"/>
        <end position="164"/>
    </location>
</feature>
<name>A0ABU6WFG3_9FABA</name>